<protein>
    <submittedName>
        <fullName evidence="2">Uncharacterized protein</fullName>
    </submittedName>
</protein>
<keyword evidence="1" id="KW-0812">Transmembrane</keyword>
<accession>A0A135P7N7</accession>
<proteinExistence type="predicted"/>
<sequence length="61" mass="7504">MNKIENKPRRKRPIWPWLVLLAFTLFAIYAYLQITSALDDMMRTWRDLVQLFWLIIPDRKP</sequence>
<evidence type="ECO:0000256" key="1">
    <source>
        <dbReference type="SAM" id="Phobius"/>
    </source>
</evidence>
<evidence type="ECO:0000313" key="2">
    <source>
        <dbReference type="EMBL" id="KXG87447.1"/>
    </source>
</evidence>
<name>A0A135P7N7_9HYPH</name>
<organism evidence="2 3">
    <name type="scientific">Agrobacterium bohemicum</name>
    <dbReference type="NCBI Taxonomy" id="2052828"/>
    <lineage>
        <taxon>Bacteria</taxon>
        <taxon>Pseudomonadati</taxon>
        <taxon>Pseudomonadota</taxon>
        <taxon>Alphaproteobacteria</taxon>
        <taxon>Hyphomicrobiales</taxon>
        <taxon>Rhizobiaceae</taxon>
        <taxon>Rhizobium/Agrobacterium group</taxon>
        <taxon>Agrobacterium</taxon>
    </lineage>
</organism>
<keyword evidence="3" id="KW-1185">Reference proteome</keyword>
<dbReference type="STRING" id="2052828.ATO67_19265"/>
<keyword evidence="1" id="KW-1133">Transmembrane helix</keyword>
<dbReference type="EMBL" id="LNUW01000005">
    <property type="protein sequence ID" value="KXG87447.1"/>
    <property type="molecule type" value="Genomic_DNA"/>
</dbReference>
<comment type="caution">
    <text evidence="2">The sequence shown here is derived from an EMBL/GenBank/DDBJ whole genome shotgun (WGS) entry which is preliminary data.</text>
</comment>
<reference evidence="2 3" key="1">
    <citation type="submission" date="2015-11" db="EMBL/GenBank/DDBJ databases">
        <title>Draft genome sequence of Agrobacterium sp. R89-1.</title>
        <authorList>
            <person name="Zahradnik J."/>
            <person name="Kyslikova E."/>
            <person name="Palyzova A."/>
            <person name="Kyslik P."/>
        </authorList>
    </citation>
    <scope>NUCLEOTIDE SEQUENCE [LARGE SCALE GENOMIC DNA]</scope>
    <source>
        <strain evidence="2 3">R89-1</strain>
    </source>
</reference>
<dbReference type="AlphaFoldDB" id="A0A135P7N7"/>
<dbReference type="Proteomes" id="UP000070498">
    <property type="component" value="Unassembled WGS sequence"/>
</dbReference>
<keyword evidence="1" id="KW-0472">Membrane</keyword>
<feature type="transmembrane region" description="Helical" evidence="1">
    <location>
        <begin position="14"/>
        <end position="32"/>
    </location>
</feature>
<gene>
    <name evidence="2" type="ORF">ATO67_19265</name>
</gene>
<evidence type="ECO:0000313" key="3">
    <source>
        <dbReference type="Proteomes" id="UP000070498"/>
    </source>
</evidence>